<comment type="caution">
    <text evidence="2">The sequence shown here is derived from an EMBL/GenBank/DDBJ whole genome shotgun (WGS) entry which is preliminary data.</text>
</comment>
<accession>A0A9D1IMU8</accession>
<dbReference type="GO" id="GO:0005525">
    <property type="term" value="F:GTP binding"/>
    <property type="evidence" value="ECO:0007669"/>
    <property type="project" value="InterPro"/>
</dbReference>
<dbReference type="Pfam" id="PF00009">
    <property type="entry name" value="GTP_EFTU"/>
    <property type="match status" value="1"/>
</dbReference>
<dbReference type="EMBL" id="DVMS01000097">
    <property type="protein sequence ID" value="HIU38684.1"/>
    <property type="molecule type" value="Genomic_DNA"/>
</dbReference>
<reference evidence="2" key="2">
    <citation type="journal article" date="2021" name="PeerJ">
        <title>Extensive microbial diversity within the chicken gut microbiome revealed by metagenomics and culture.</title>
        <authorList>
            <person name="Gilroy R."/>
            <person name="Ravi A."/>
            <person name="Getino M."/>
            <person name="Pursley I."/>
            <person name="Horton D.L."/>
            <person name="Alikhan N.F."/>
            <person name="Baker D."/>
            <person name="Gharbi K."/>
            <person name="Hall N."/>
            <person name="Watson M."/>
            <person name="Adriaenssens E.M."/>
            <person name="Foster-Nyarko E."/>
            <person name="Jarju S."/>
            <person name="Secka A."/>
            <person name="Antonio M."/>
            <person name="Oren A."/>
            <person name="Chaudhuri R.R."/>
            <person name="La Ragione R."/>
            <person name="Hildebrand F."/>
            <person name="Pallen M.J."/>
        </authorList>
    </citation>
    <scope>NUCLEOTIDE SEQUENCE</scope>
    <source>
        <strain evidence="2">17073</strain>
    </source>
</reference>
<keyword evidence="2" id="KW-0808">Transferase</keyword>
<dbReference type="InterPro" id="IPR000795">
    <property type="entry name" value="T_Tr_GTP-bd_dom"/>
</dbReference>
<reference evidence="2" key="1">
    <citation type="submission" date="2020-10" db="EMBL/GenBank/DDBJ databases">
        <authorList>
            <person name="Gilroy R."/>
        </authorList>
    </citation>
    <scope>NUCLEOTIDE SEQUENCE</scope>
    <source>
        <strain evidence="2">17073</strain>
    </source>
</reference>
<feature type="domain" description="Tr-type G" evidence="1">
    <location>
        <begin position="20"/>
        <end position="61"/>
    </location>
</feature>
<dbReference type="InterPro" id="IPR027417">
    <property type="entry name" value="P-loop_NTPase"/>
</dbReference>
<gene>
    <name evidence="2" type="ORF">IAD18_03335</name>
</gene>
<dbReference type="GO" id="GO:0003924">
    <property type="term" value="F:GTPase activity"/>
    <property type="evidence" value="ECO:0007669"/>
    <property type="project" value="InterPro"/>
</dbReference>
<dbReference type="AlphaFoldDB" id="A0A9D1IMU8"/>
<dbReference type="Gene3D" id="3.40.50.300">
    <property type="entry name" value="P-loop containing nucleotide triphosphate hydrolases"/>
    <property type="match status" value="1"/>
</dbReference>
<evidence type="ECO:0000313" key="3">
    <source>
        <dbReference type="Proteomes" id="UP000824076"/>
    </source>
</evidence>
<sequence>MDTNSKLNIKEFLDKDEQKDLLRFLTAGSVDDGKSTLIGRLLFDSKKIYEDQLDALERDSKRMGNAGDHIDYAL</sequence>
<dbReference type="GO" id="GO:0016779">
    <property type="term" value="F:nucleotidyltransferase activity"/>
    <property type="evidence" value="ECO:0007669"/>
    <property type="project" value="UniProtKB-KW"/>
</dbReference>
<feature type="non-terminal residue" evidence="2">
    <location>
        <position position="74"/>
    </location>
</feature>
<evidence type="ECO:0000259" key="1">
    <source>
        <dbReference type="Pfam" id="PF00009"/>
    </source>
</evidence>
<evidence type="ECO:0000313" key="2">
    <source>
        <dbReference type="EMBL" id="HIU38684.1"/>
    </source>
</evidence>
<protein>
    <submittedName>
        <fullName evidence="2">Sulfate adenylyltransferase subunit CysN</fullName>
    </submittedName>
</protein>
<name>A0A9D1IMU8_9BACT</name>
<dbReference type="Proteomes" id="UP000824076">
    <property type="component" value="Unassembled WGS sequence"/>
</dbReference>
<proteinExistence type="predicted"/>
<dbReference type="SUPFAM" id="SSF52540">
    <property type="entry name" value="P-loop containing nucleoside triphosphate hydrolases"/>
    <property type="match status" value="1"/>
</dbReference>
<organism evidence="2 3">
    <name type="scientific">Candidatus Limisoma intestinavium</name>
    <dbReference type="NCBI Taxonomy" id="2840856"/>
    <lineage>
        <taxon>Bacteria</taxon>
        <taxon>Pseudomonadati</taxon>
        <taxon>Bacteroidota</taxon>
        <taxon>Bacteroidia</taxon>
        <taxon>Bacteroidales</taxon>
        <taxon>Candidatus Limisoma</taxon>
    </lineage>
</organism>
<keyword evidence="2" id="KW-0548">Nucleotidyltransferase</keyword>